<evidence type="ECO:0000313" key="1">
    <source>
        <dbReference type="EMBL" id="KDR09844.1"/>
    </source>
</evidence>
<dbReference type="AlphaFoldDB" id="A0A067QNB8"/>
<dbReference type="Proteomes" id="UP000027135">
    <property type="component" value="Unassembled WGS sequence"/>
</dbReference>
<sequence>MNLIDEAYTDVSLKKAARIAGPGCVKKANERANETMNSGQLEWTCNPAGIMAYHCAKYEVILNCPENQIVNSKECDDFRQMMQEWKNKEQQRPDN</sequence>
<evidence type="ECO:0000313" key="2">
    <source>
        <dbReference type="Proteomes" id="UP000027135"/>
    </source>
</evidence>
<proteinExistence type="predicted"/>
<gene>
    <name evidence="1" type="ORF">L798_00539</name>
</gene>
<dbReference type="Gene3D" id="1.10.238.270">
    <property type="match status" value="1"/>
</dbReference>
<protein>
    <submittedName>
        <fullName evidence="1">Uncharacterized protein</fullName>
    </submittedName>
</protein>
<dbReference type="InParanoid" id="A0A067QNB8"/>
<name>A0A067QNB8_ZOONE</name>
<accession>A0A067QNB8</accession>
<dbReference type="EMBL" id="KK853206">
    <property type="protein sequence ID" value="KDR09844.1"/>
    <property type="molecule type" value="Genomic_DNA"/>
</dbReference>
<organism evidence="1 2">
    <name type="scientific">Zootermopsis nevadensis</name>
    <name type="common">Dampwood termite</name>
    <dbReference type="NCBI Taxonomy" id="136037"/>
    <lineage>
        <taxon>Eukaryota</taxon>
        <taxon>Metazoa</taxon>
        <taxon>Ecdysozoa</taxon>
        <taxon>Arthropoda</taxon>
        <taxon>Hexapoda</taxon>
        <taxon>Insecta</taxon>
        <taxon>Pterygota</taxon>
        <taxon>Neoptera</taxon>
        <taxon>Polyneoptera</taxon>
        <taxon>Dictyoptera</taxon>
        <taxon>Blattodea</taxon>
        <taxon>Blattoidea</taxon>
        <taxon>Termitoidae</taxon>
        <taxon>Termopsidae</taxon>
        <taxon>Zootermopsis</taxon>
    </lineage>
</organism>
<reference evidence="1 2" key="1">
    <citation type="journal article" date="2014" name="Nat. Commun.">
        <title>Molecular traces of alternative social organization in a termite genome.</title>
        <authorList>
            <person name="Terrapon N."/>
            <person name="Li C."/>
            <person name="Robertson H.M."/>
            <person name="Ji L."/>
            <person name="Meng X."/>
            <person name="Booth W."/>
            <person name="Chen Z."/>
            <person name="Childers C.P."/>
            <person name="Glastad K.M."/>
            <person name="Gokhale K."/>
            <person name="Gowin J."/>
            <person name="Gronenberg W."/>
            <person name="Hermansen R.A."/>
            <person name="Hu H."/>
            <person name="Hunt B.G."/>
            <person name="Huylmans A.K."/>
            <person name="Khalil S.M."/>
            <person name="Mitchell R.D."/>
            <person name="Munoz-Torres M.C."/>
            <person name="Mustard J.A."/>
            <person name="Pan H."/>
            <person name="Reese J.T."/>
            <person name="Scharf M.E."/>
            <person name="Sun F."/>
            <person name="Vogel H."/>
            <person name="Xiao J."/>
            <person name="Yang W."/>
            <person name="Yang Z."/>
            <person name="Yang Z."/>
            <person name="Zhou J."/>
            <person name="Zhu J."/>
            <person name="Brent C.S."/>
            <person name="Elsik C.G."/>
            <person name="Goodisman M.A."/>
            <person name="Liberles D.A."/>
            <person name="Roe R.M."/>
            <person name="Vargo E.L."/>
            <person name="Vilcinskas A."/>
            <person name="Wang J."/>
            <person name="Bornberg-Bauer E."/>
            <person name="Korb J."/>
            <person name="Zhang G."/>
            <person name="Liebig J."/>
        </authorList>
    </citation>
    <scope>NUCLEOTIDE SEQUENCE [LARGE SCALE GENOMIC DNA]</scope>
    <source>
        <tissue evidence="1">Whole organism</tissue>
    </source>
</reference>
<keyword evidence="2" id="KW-1185">Reference proteome</keyword>